<dbReference type="EMBL" id="DF968081">
    <property type="protein sequence ID" value="GAP04368.1"/>
    <property type="molecule type" value="Genomic_DNA"/>
</dbReference>
<dbReference type="Pfam" id="PF07523">
    <property type="entry name" value="Big_3"/>
    <property type="match status" value="1"/>
</dbReference>
<dbReference type="Gene3D" id="2.60.40.10">
    <property type="entry name" value="Immunoglobulins"/>
    <property type="match status" value="2"/>
</dbReference>
<dbReference type="STRING" id="709323.GCA_001047135_00917"/>
<dbReference type="AlphaFoldDB" id="A0A3F3H983"/>
<protein>
    <submittedName>
        <fullName evidence="4">Beta-fructosidase</fullName>
    </submittedName>
</protein>
<dbReference type="RefSeq" id="WP_059393789.1">
    <property type="nucleotide sequence ID" value="NZ_DF968081.1"/>
</dbReference>
<feature type="domain" description="Ig-like" evidence="2">
    <location>
        <begin position="63"/>
        <end position="122"/>
    </location>
</feature>
<proteinExistence type="predicted"/>
<name>A0A3F3H983_9LACO</name>
<gene>
    <name evidence="4" type="ORF">FTRO_0041090</name>
</gene>
<dbReference type="InterPro" id="IPR032179">
    <property type="entry name" value="Cry22Aa_Ig-like"/>
</dbReference>
<accession>A0A3F3H983</accession>
<feature type="compositionally biased region" description="Polar residues" evidence="1">
    <location>
        <begin position="172"/>
        <end position="182"/>
    </location>
</feature>
<dbReference type="Proteomes" id="UP000064514">
    <property type="component" value="Unassembled WGS sequence"/>
</dbReference>
<evidence type="ECO:0000256" key="1">
    <source>
        <dbReference type="SAM" id="MobiDB-lite"/>
    </source>
</evidence>
<feature type="compositionally biased region" description="Low complexity" evidence="1">
    <location>
        <begin position="138"/>
        <end position="171"/>
    </location>
</feature>
<dbReference type="InterPro" id="IPR013783">
    <property type="entry name" value="Ig-like_fold"/>
</dbReference>
<evidence type="ECO:0000259" key="3">
    <source>
        <dbReference type="Pfam" id="PF16403"/>
    </source>
</evidence>
<organism evidence="4">
    <name type="scientific">Fructobacillus tropaeoli</name>
    <dbReference type="NCBI Taxonomy" id="709323"/>
    <lineage>
        <taxon>Bacteria</taxon>
        <taxon>Bacillati</taxon>
        <taxon>Bacillota</taxon>
        <taxon>Bacilli</taxon>
        <taxon>Lactobacillales</taxon>
        <taxon>Lactobacillaceae</taxon>
        <taxon>Fructobacillus</taxon>
    </lineage>
</organism>
<evidence type="ECO:0000313" key="4">
    <source>
        <dbReference type="EMBL" id="GAP04368.1"/>
    </source>
</evidence>
<evidence type="ECO:0000259" key="2">
    <source>
        <dbReference type="Pfam" id="PF07523"/>
    </source>
</evidence>
<feature type="domain" description="Pesticidal crystal protein Cry22Aa Ig-like" evidence="3">
    <location>
        <begin position="4"/>
        <end position="42"/>
    </location>
</feature>
<sequence length="235" mass="24341">MDLSKVTVDGKVDPTTPGTYPVTYSYTDAQGNKRSQTATITVVASKDSITIKGGDLIAGPSTKWTPADSFSGATDANGQPIDLTKITVTGHVDTTKPGTYPVTYSYTDGSGNIYTQTVTVTVTSGNDTTSNTNQGPKTTPSSSGQSTTQDSGTTPSNSGQSTTQKSETSSTIDSPSQVNTSDSLVNATTKATSVLPQTGNHQEKSTGQKALEIGLISATFGLILLKKRNKKNGID</sequence>
<feature type="region of interest" description="Disordered" evidence="1">
    <location>
        <begin position="124"/>
        <end position="182"/>
    </location>
</feature>
<feature type="compositionally biased region" description="Polar residues" evidence="1">
    <location>
        <begin position="124"/>
        <end position="137"/>
    </location>
</feature>
<dbReference type="InterPro" id="IPR022038">
    <property type="entry name" value="Ig-like_bact"/>
</dbReference>
<dbReference type="Pfam" id="PF16403">
    <property type="entry name" value="Bact_surface_Ig-like"/>
    <property type="match status" value="1"/>
</dbReference>
<reference evidence="4" key="1">
    <citation type="journal article" date="2015" name="BMC Genomics">
        <title>Comparative genomics of Fructobacillus spp. and Leuconostoc spp. reveals niche-specific evolution of Fructobacillus spp.</title>
        <authorList>
            <person name="Endo A."/>
            <person name="Tanizawa Y."/>
            <person name="Tanaka N."/>
            <person name="Maeno S."/>
            <person name="Kumar H."/>
            <person name="Shiwa Y."/>
            <person name="Okada S."/>
            <person name="Yoshikawa H."/>
            <person name="Dicks L."/>
            <person name="Nakagawa J."/>
            <person name="Arita M."/>
        </authorList>
    </citation>
    <scope>NUCLEOTIDE SEQUENCE [LARGE SCALE GENOMIC DNA]</scope>
    <source>
        <strain evidence="4">F214-1</strain>
    </source>
</reference>